<protein>
    <submittedName>
        <fullName evidence="2">Uncharacterized protein</fullName>
    </submittedName>
</protein>
<keyword evidence="1" id="KW-0732">Signal</keyword>
<evidence type="ECO:0000313" key="3">
    <source>
        <dbReference type="Proteomes" id="UP000316778"/>
    </source>
</evidence>
<comment type="caution">
    <text evidence="2">The sequence shown here is derived from an EMBL/GenBank/DDBJ whole genome shotgun (WGS) entry which is preliminary data.</text>
</comment>
<dbReference type="Proteomes" id="UP000316778">
    <property type="component" value="Unassembled WGS sequence"/>
</dbReference>
<proteinExistence type="predicted"/>
<name>A0A562T6F9_CHIJA</name>
<feature type="chain" id="PRO_5022164112" evidence="1">
    <location>
        <begin position="20"/>
        <end position="144"/>
    </location>
</feature>
<evidence type="ECO:0000256" key="1">
    <source>
        <dbReference type="SAM" id="SignalP"/>
    </source>
</evidence>
<evidence type="ECO:0000313" key="2">
    <source>
        <dbReference type="EMBL" id="TWI88858.1"/>
    </source>
</evidence>
<feature type="signal peptide" evidence="1">
    <location>
        <begin position="1"/>
        <end position="19"/>
    </location>
</feature>
<reference evidence="2 3" key="1">
    <citation type="journal article" date="2013" name="Stand. Genomic Sci.">
        <title>Genomic Encyclopedia of Type Strains, Phase I: The one thousand microbial genomes (KMG-I) project.</title>
        <authorList>
            <person name="Kyrpides N.C."/>
            <person name="Woyke T."/>
            <person name="Eisen J.A."/>
            <person name="Garrity G."/>
            <person name="Lilburn T.G."/>
            <person name="Beck B.J."/>
            <person name="Whitman W.B."/>
            <person name="Hugenholtz P."/>
            <person name="Klenk H.P."/>
        </authorList>
    </citation>
    <scope>NUCLEOTIDE SEQUENCE [LARGE SCALE GENOMIC DNA]</scope>
    <source>
        <strain evidence="2 3">DSM 13484</strain>
    </source>
</reference>
<dbReference type="AlphaFoldDB" id="A0A562T6F9"/>
<dbReference type="RefSeq" id="WP_145714749.1">
    <property type="nucleotide sequence ID" value="NZ_BAAAFY010000001.1"/>
</dbReference>
<accession>A0A562T6F9</accession>
<sequence length="144" mass="16343">MKKISLMAVTALITTGAFAGDGNIAARAGIALNRMEIRQQREQNYDLEEDIRDQQQQLFDLIKEQSDIKSDLQALNMKRQEAFTTGHSSRAARLDKKIAWEAVLLKANRDHVRECLAAEKSDMHLVNHNSARIEEEQAAIRQLN</sequence>
<dbReference type="OrthoDB" id="9853895at2"/>
<dbReference type="EMBL" id="VLLG01000003">
    <property type="protein sequence ID" value="TWI88858.1"/>
    <property type="molecule type" value="Genomic_DNA"/>
</dbReference>
<organism evidence="2 3">
    <name type="scientific">Chitinophaga japonensis</name>
    <name type="common">Flexibacter japonensis</name>
    <dbReference type="NCBI Taxonomy" id="104662"/>
    <lineage>
        <taxon>Bacteria</taxon>
        <taxon>Pseudomonadati</taxon>
        <taxon>Bacteroidota</taxon>
        <taxon>Chitinophagia</taxon>
        <taxon>Chitinophagales</taxon>
        <taxon>Chitinophagaceae</taxon>
        <taxon>Chitinophaga</taxon>
    </lineage>
</organism>
<gene>
    <name evidence="2" type="ORF">LX66_2945</name>
</gene>
<keyword evidence="3" id="KW-1185">Reference proteome</keyword>